<dbReference type="GO" id="GO:0003735">
    <property type="term" value="F:structural constituent of ribosome"/>
    <property type="evidence" value="ECO:0007669"/>
    <property type="project" value="InterPro"/>
</dbReference>
<evidence type="ECO:0000256" key="1">
    <source>
        <dbReference type="ARBA" id="ARBA00006815"/>
    </source>
</evidence>
<dbReference type="PANTHER" id="PTHR10934">
    <property type="entry name" value="60S RIBOSOMAL PROTEIN L18"/>
    <property type="match status" value="1"/>
</dbReference>
<accession>A0A195B7S6</accession>
<feature type="domain" description="Large ribosomal subunit protein uL15/eL18" evidence="7">
    <location>
        <begin position="197"/>
        <end position="383"/>
    </location>
</feature>
<dbReference type="Pfam" id="PF17135">
    <property type="entry name" value="Ribosomal_L18"/>
    <property type="match status" value="1"/>
</dbReference>
<feature type="compositionally biased region" description="Acidic residues" evidence="6">
    <location>
        <begin position="59"/>
        <end position="71"/>
    </location>
</feature>
<dbReference type="PANTHER" id="PTHR10934:SF2">
    <property type="entry name" value="LARGE RIBOSOMAL SUBUNIT PROTEIN EL18"/>
    <property type="match status" value="1"/>
</dbReference>
<keyword evidence="3" id="KW-0687">Ribonucleoprotein</keyword>
<dbReference type="GO" id="GO:0006412">
    <property type="term" value="P:translation"/>
    <property type="evidence" value="ECO:0007669"/>
    <property type="project" value="InterPro"/>
</dbReference>
<reference evidence="8 9" key="1">
    <citation type="submission" date="2015-09" db="EMBL/GenBank/DDBJ databases">
        <title>Atta colombica WGS genome.</title>
        <authorList>
            <person name="Nygaard S."/>
            <person name="Hu H."/>
            <person name="Boomsma J."/>
            <person name="Zhang G."/>
        </authorList>
    </citation>
    <scope>NUCLEOTIDE SEQUENCE [LARGE SCALE GENOMIC DNA]</scope>
    <source>
        <strain evidence="8">Treedump-2</strain>
        <tissue evidence="8">Whole body</tissue>
    </source>
</reference>
<dbReference type="EMBL" id="KQ976574">
    <property type="protein sequence ID" value="KYM80249.1"/>
    <property type="molecule type" value="Genomic_DNA"/>
</dbReference>
<dbReference type="InterPro" id="IPR021132">
    <property type="entry name" value="Ribosomal_eL18/eL18-A/B/_CS"/>
</dbReference>
<dbReference type="GO" id="GO:0022625">
    <property type="term" value="C:cytosolic large ribosomal subunit"/>
    <property type="evidence" value="ECO:0007669"/>
    <property type="project" value="TreeGrafter"/>
</dbReference>
<keyword evidence="9" id="KW-1185">Reference proteome</keyword>
<dbReference type="GO" id="GO:0003723">
    <property type="term" value="F:RNA binding"/>
    <property type="evidence" value="ECO:0007669"/>
    <property type="project" value="TreeGrafter"/>
</dbReference>
<dbReference type="PROSITE" id="PS01106">
    <property type="entry name" value="RIBOSOMAL_L18E"/>
    <property type="match status" value="1"/>
</dbReference>
<dbReference type="InterPro" id="IPR021131">
    <property type="entry name" value="Ribosomal_uL15/eL18"/>
</dbReference>
<feature type="region of interest" description="Disordered" evidence="6">
    <location>
        <begin position="57"/>
        <end position="80"/>
    </location>
</feature>
<comment type="similarity">
    <text evidence="1">Belongs to the eukaryotic ribosomal protein eL18 family.</text>
</comment>
<organism evidence="8 9">
    <name type="scientific">Atta colombica</name>
    <dbReference type="NCBI Taxonomy" id="520822"/>
    <lineage>
        <taxon>Eukaryota</taxon>
        <taxon>Metazoa</taxon>
        <taxon>Ecdysozoa</taxon>
        <taxon>Arthropoda</taxon>
        <taxon>Hexapoda</taxon>
        <taxon>Insecta</taxon>
        <taxon>Pterygota</taxon>
        <taxon>Neoptera</taxon>
        <taxon>Endopterygota</taxon>
        <taxon>Hymenoptera</taxon>
        <taxon>Apocrita</taxon>
        <taxon>Aculeata</taxon>
        <taxon>Formicoidea</taxon>
        <taxon>Formicidae</taxon>
        <taxon>Myrmicinae</taxon>
        <taxon>Atta</taxon>
    </lineage>
</organism>
<dbReference type="Proteomes" id="UP000078540">
    <property type="component" value="Unassembled WGS sequence"/>
</dbReference>
<evidence type="ECO:0000259" key="7">
    <source>
        <dbReference type="Pfam" id="PF17135"/>
    </source>
</evidence>
<evidence type="ECO:0000256" key="6">
    <source>
        <dbReference type="SAM" id="MobiDB-lite"/>
    </source>
</evidence>
<protein>
    <recommendedName>
        <fullName evidence="4">Large ribosomal subunit protein eL18</fullName>
    </recommendedName>
    <alternativeName>
        <fullName evidence="5">60S ribosomal protein L18</fullName>
    </alternativeName>
</protein>
<sequence>MHRPTRKGGELRPNENIKCRSLTEPMPEIAETCCCARGGLEIKFCYRGASNGAALPCHEEEEEEEEEEEMVEEKKEEEDKNLYTCTNSVENGPAAGRVRRPRDGSLDNTLALLDNTFSDVRESVFISAFGNFERHRLYVKWSDDVSTTLIVIEEETEQRNEGESRGSSSWQPGKQTIHHGWLKAVSSVSLFRFIKMGIDINHKHDRKVRRTEPKSQDVYLRLLVKLYRFLARRTNSKFNKIILKRLFMSKIHRPPISLARIVRFMKKPGRENCVAVIVGTITDDARIFEVPKLTVCALRVTEKARARILKNGGEIITFDQLALRAPTGKRTVLMQGPRNARESVKHFGLAPGVPHSHTKPYVRSKGRKFERARGRRRSCGYKK</sequence>
<dbReference type="InterPro" id="IPR036227">
    <property type="entry name" value="Ribosomal_uL15/eL18_sf"/>
</dbReference>
<keyword evidence="2 8" id="KW-0689">Ribosomal protein</keyword>
<dbReference type="Gene3D" id="3.100.10.10">
    <property type="match status" value="1"/>
</dbReference>
<dbReference type="InterPro" id="IPR000039">
    <property type="entry name" value="Ribosomal_eL18"/>
</dbReference>
<name>A0A195B7S6_9HYME</name>
<dbReference type="SUPFAM" id="SSF52080">
    <property type="entry name" value="Ribosomal proteins L15p and L18e"/>
    <property type="match status" value="1"/>
</dbReference>
<evidence type="ECO:0000313" key="8">
    <source>
        <dbReference type="EMBL" id="KYM80249.1"/>
    </source>
</evidence>
<evidence type="ECO:0000256" key="4">
    <source>
        <dbReference type="ARBA" id="ARBA00035218"/>
    </source>
</evidence>
<evidence type="ECO:0000313" key="9">
    <source>
        <dbReference type="Proteomes" id="UP000078540"/>
    </source>
</evidence>
<dbReference type="AlphaFoldDB" id="A0A195B7S6"/>
<dbReference type="FunFam" id="3.100.10.10:FF:000001">
    <property type="entry name" value="60S ribosomal protein L18"/>
    <property type="match status" value="1"/>
</dbReference>
<evidence type="ECO:0000256" key="5">
    <source>
        <dbReference type="ARBA" id="ARBA00035323"/>
    </source>
</evidence>
<proteinExistence type="inferred from homology"/>
<gene>
    <name evidence="8" type="ORF">ALC53_09343</name>
</gene>
<evidence type="ECO:0000256" key="3">
    <source>
        <dbReference type="ARBA" id="ARBA00023274"/>
    </source>
</evidence>
<dbReference type="STRING" id="520822.A0A195B7S6"/>
<evidence type="ECO:0000256" key="2">
    <source>
        <dbReference type="ARBA" id="ARBA00022980"/>
    </source>
</evidence>